<evidence type="ECO:0000256" key="8">
    <source>
        <dbReference type="ARBA" id="ARBA00022705"/>
    </source>
</evidence>
<accession>A0ABW2HJU4</accession>
<comment type="caution">
    <text evidence="16">The sequence shown here is derived from an EMBL/GenBank/DDBJ whole genome shotgun (WGS) entry which is preliminary data.</text>
</comment>
<dbReference type="Pfam" id="PF01336">
    <property type="entry name" value="tRNA_anti-codon"/>
    <property type="match status" value="1"/>
</dbReference>
<evidence type="ECO:0000256" key="1">
    <source>
        <dbReference type="ARBA" id="ARBA00004496"/>
    </source>
</evidence>
<keyword evidence="9 13" id="KW-0227">DNA damage</keyword>
<keyword evidence="17" id="KW-1185">Reference proteome</keyword>
<evidence type="ECO:0000259" key="15">
    <source>
        <dbReference type="SMART" id="SM00481"/>
    </source>
</evidence>
<comment type="function">
    <text evidence="13">DNA polymerase involved in damage-induced mutagenesis and translesion synthesis (TLS). It is not the major replicative DNA polymerase.</text>
</comment>
<evidence type="ECO:0000256" key="5">
    <source>
        <dbReference type="ARBA" id="ARBA00022490"/>
    </source>
</evidence>
<feature type="domain" description="Polymerase/histidinol phosphatase N-terminal" evidence="15">
    <location>
        <begin position="81"/>
        <end position="148"/>
    </location>
</feature>
<reference evidence="17" key="1">
    <citation type="journal article" date="2019" name="Int. J. Syst. Evol. Microbiol.">
        <title>The Global Catalogue of Microorganisms (GCM) 10K type strain sequencing project: providing services to taxonomists for standard genome sequencing and annotation.</title>
        <authorList>
            <consortium name="The Broad Institute Genomics Platform"/>
            <consortium name="The Broad Institute Genome Sequencing Center for Infectious Disease"/>
            <person name="Wu L."/>
            <person name="Ma J."/>
        </authorList>
    </citation>
    <scope>NUCLEOTIDE SEQUENCE [LARGE SCALE GENOMIC DNA]</scope>
    <source>
        <strain evidence="17">XZYJT-10</strain>
    </source>
</reference>
<evidence type="ECO:0000256" key="12">
    <source>
        <dbReference type="ARBA" id="ARBA00049244"/>
    </source>
</evidence>
<keyword evidence="10 13" id="KW-0239">DNA-directed DNA polymerase</keyword>
<keyword evidence="7 13" id="KW-0548">Nucleotidyltransferase</keyword>
<dbReference type="PANTHER" id="PTHR32294">
    <property type="entry name" value="DNA POLYMERASE III SUBUNIT ALPHA"/>
    <property type="match status" value="1"/>
</dbReference>
<dbReference type="InterPro" id="IPR040982">
    <property type="entry name" value="DNA_pol3_finger"/>
</dbReference>
<proteinExistence type="inferred from homology"/>
<dbReference type="NCBIfam" id="TIGR00594">
    <property type="entry name" value="polc"/>
    <property type="match status" value="1"/>
</dbReference>
<dbReference type="SUPFAM" id="SSF89550">
    <property type="entry name" value="PHP domain-like"/>
    <property type="match status" value="1"/>
</dbReference>
<dbReference type="InterPro" id="IPR004013">
    <property type="entry name" value="PHP_dom"/>
</dbReference>
<gene>
    <name evidence="13" type="primary">dnaE2</name>
    <name evidence="16" type="ORF">ACFQS1_04795</name>
</gene>
<evidence type="ECO:0000256" key="9">
    <source>
        <dbReference type="ARBA" id="ARBA00022763"/>
    </source>
</evidence>
<dbReference type="InterPro" id="IPR016195">
    <property type="entry name" value="Pol/histidinol_Pase-like"/>
</dbReference>
<keyword evidence="11 13" id="KW-0234">DNA repair</keyword>
<evidence type="ECO:0000256" key="4">
    <source>
        <dbReference type="ARBA" id="ARBA00017273"/>
    </source>
</evidence>
<evidence type="ECO:0000256" key="3">
    <source>
        <dbReference type="ARBA" id="ARBA00012417"/>
    </source>
</evidence>
<dbReference type="InterPro" id="IPR011708">
    <property type="entry name" value="DNA_pol3_alpha_NTPase_dom"/>
</dbReference>
<feature type="compositionally biased region" description="Basic and acidic residues" evidence="14">
    <location>
        <begin position="1"/>
        <end position="11"/>
    </location>
</feature>
<comment type="subcellular location">
    <subcellularLocation>
        <location evidence="1 13">Cytoplasm</location>
    </subcellularLocation>
</comment>
<keyword evidence="8 13" id="KW-0235">DNA replication</keyword>
<evidence type="ECO:0000256" key="10">
    <source>
        <dbReference type="ARBA" id="ARBA00022932"/>
    </source>
</evidence>
<dbReference type="RefSeq" id="WP_378964814.1">
    <property type="nucleotide sequence ID" value="NZ_JBHTBJ010000002.1"/>
</dbReference>
<dbReference type="Gene3D" id="3.20.20.140">
    <property type="entry name" value="Metal-dependent hydrolases"/>
    <property type="match status" value="1"/>
</dbReference>
<evidence type="ECO:0000256" key="14">
    <source>
        <dbReference type="SAM" id="MobiDB-lite"/>
    </source>
</evidence>
<dbReference type="Gene3D" id="1.10.150.870">
    <property type="match status" value="1"/>
</dbReference>
<name>A0ABW2HJU4_9ACTN</name>
<comment type="similarity">
    <text evidence="2 13">Belongs to the DNA polymerase type-C family. DnaE2 subfamily.</text>
</comment>
<dbReference type="InterPro" id="IPR004805">
    <property type="entry name" value="DnaE2/DnaE/PolC"/>
</dbReference>
<keyword evidence="6 13" id="KW-0808">Transferase</keyword>
<dbReference type="InterPro" id="IPR003141">
    <property type="entry name" value="Pol/His_phosphatase_N"/>
</dbReference>
<dbReference type="EMBL" id="JBHTBJ010000002">
    <property type="protein sequence ID" value="MFC7273292.1"/>
    <property type="molecule type" value="Genomic_DNA"/>
</dbReference>
<evidence type="ECO:0000256" key="11">
    <source>
        <dbReference type="ARBA" id="ARBA00023204"/>
    </source>
</evidence>
<keyword evidence="5 13" id="KW-0963">Cytoplasm</keyword>
<dbReference type="InterPro" id="IPR004365">
    <property type="entry name" value="NA-bd_OB_tRNA"/>
</dbReference>
<dbReference type="InterPro" id="IPR023073">
    <property type="entry name" value="DnaE2"/>
</dbReference>
<feature type="region of interest" description="Disordered" evidence="14">
    <location>
        <begin position="1"/>
        <end position="55"/>
    </location>
</feature>
<dbReference type="Pfam" id="PF17657">
    <property type="entry name" value="DNA_pol3_finger"/>
    <property type="match status" value="1"/>
</dbReference>
<dbReference type="InterPro" id="IPR029460">
    <property type="entry name" value="DNAPol_HHH"/>
</dbReference>
<comment type="catalytic activity">
    <reaction evidence="12 13">
        <text>DNA(n) + a 2'-deoxyribonucleoside 5'-triphosphate = DNA(n+1) + diphosphate</text>
        <dbReference type="Rhea" id="RHEA:22508"/>
        <dbReference type="Rhea" id="RHEA-COMP:17339"/>
        <dbReference type="Rhea" id="RHEA-COMP:17340"/>
        <dbReference type="ChEBI" id="CHEBI:33019"/>
        <dbReference type="ChEBI" id="CHEBI:61560"/>
        <dbReference type="ChEBI" id="CHEBI:173112"/>
        <dbReference type="EC" id="2.7.7.7"/>
    </reaction>
</comment>
<protein>
    <recommendedName>
        <fullName evidence="4 13">Error-prone DNA polymerase</fullName>
        <ecNumber evidence="3 13">2.7.7.7</ecNumber>
    </recommendedName>
</protein>
<dbReference type="EC" id="2.7.7.7" evidence="3 13"/>
<evidence type="ECO:0000256" key="6">
    <source>
        <dbReference type="ARBA" id="ARBA00022679"/>
    </source>
</evidence>
<dbReference type="SMART" id="SM00481">
    <property type="entry name" value="POLIIIAc"/>
    <property type="match status" value="1"/>
</dbReference>
<evidence type="ECO:0000256" key="13">
    <source>
        <dbReference type="HAMAP-Rule" id="MF_01902"/>
    </source>
</evidence>
<evidence type="ECO:0000256" key="7">
    <source>
        <dbReference type="ARBA" id="ARBA00022695"/>
    </source>
</evidence>
<dbReference type="Pfam" id="PF02811">
    <property type="entry name" value="PHP"/>
    <property type="match status" value="1"/>
</dbReference>
<dbReference type="CDD" id="cd04485">
    <property type="entry name" value="DnaE_OBF"/>
    <property type="match status" value="1"/>
</dbReference>
<evidence type="ECO:0000313" key="16">
    <source>
        <dbReference type="EMBL" id="MFC7273292.1"/>
    </source>
</evidence>
<evidence type="ECO:0000313" key="17">
    <source>
        <dbReference type="Proteomes" id="UP001596548"/>
    </source>
</evidence>
<dbReference type="PANTHER" id="PTHR32294:SF4">
    <property type="entry name" value="ERROR-PRONE DNA POLYMERASE"/>
    <property type="match status" value="1"/>
</dbReference>
<dbReference type="HAMAP" id="MF_01902">
    <property type="entry name" value="DNApol_error_prone"/>
    <property type="match status" value="1"/>
</dbReference>
<dbReference type="NCBIfam" id="NF004225">
    <property type="entry name" value="PRK05672.1"/>
    <property type="match status" value="1"/>
</dbReference>
<dbReference type="Pfam" id="PF14579">
    <property type="entry name" value="HHH_6"/>
    <property type="match status" value="1"/>
</dbReference>
<dbReference type="Proteomes" id="UP001596548">
    <property type="component" value="Unassembled WGS sequence"/>
</dbReference>
<dbReference type="Pfam" id="PF07733">
    <property type="entry name" value="DNA_pol3_alpha"/>
    <property type="match status" value="1"/>
</dbReference>
<sequence length="1131" mass="124206">MGFDNPKKPWSELEAALTGRPVKPPQGEGIRQIGEDRQKPYAVDPLAIDADGGDSPVWSRKRQPYHAPPLVKNQEKTIPYAELHCHTNFSFLDGASHPEELAEEAARLGLTGLAVTDHDGFYGVVRFSEAARDLDLPTIFGAELSLGLTKPQNGEPDPEGRHLLVLAKDAAGYAALGSLIGEGQLAGGEKGKPEYGGLEKIAGHLRDRVMVLTGCRKGPVPRALATGGIEEADRELDRLVALFGREHVVVELTDHGDPYDGDRNDVLYELARRRKLQTVATNNVHYAIPARRKLATAVAAVRARRSLDELDGWLPAAGTAHLRSGAEMARRFAAYPGAVERAAELGLALAFDLQLVAPQLPAFPIPEPGYTEMGWLRELAMRGALQRYGLPEEVPEVYAKLEYELAMIEELDFPGYFLVVYDIVKFCKDNDIYCQGRGSAANSIVCYALGITNVDAFEYDLVFERFLAPERDGPPDIDVDIESDRREEVIQHVYEKHGRRHTAQVANVISYRPRSAVRDIAKAFGFSPGQQDAWSKQIDRWGDVATVDVDDIPEQVVSFANELQTFPRHLGIHSGGMVICDRPVSEVCPVEWGRMPGRTVLQWDKDDCAAINLVKFDLLGLGMLSALHYAFDMIDSKLDFSNIRPSDPEVYEMLCQADSVGVFQVESRAQMATLPRLKPQVFYDLVVEVALIRPGPIQGGSVHPYIRRKNGIEKWTMPHPTMARALEKTLGVPLFQEQLMQLAMDSAGFSPLEADKLRRAMGSKRSVRRMEEMRERLYQGMAANGISGELADDLYVKLCAFANYGFPESHAISFAYLVYVSAWLKRYHPAAFCAALLNAQPMGFYSPQTLVDDARRHGVEVRRPDINLSDAAATLERTPETRPVALPGEPPHAWGLGGPAVRQGLSSIRTVGEELAQAIEDERRAHGPYRSMTDLARRTGCTTTHLEALATADAFAGFGLSRREALWAAGAAAQDKPDKLPGTVSGADAPMLPGMSEVDKLVADVWATGLSPEAHPAQFIRGELDRVGALRISQLGRVEAGTRIRVGGIVTHRQRPATAGGVTFVNLEDETGMLNVTCSPGLWQRYRRVAKTSSALIVRGRLEKAEGVLNLVADRLEAATPPVTPASRDFR</sequence>
<organism evidence="16 17">
    <name type="scientific">Paractinoplanes rhizophilus</name>
    <dbReference type="NCBI Taxonomy" id="1416877"/>
    <lineage>
        <taxon>Bacteria</taxon>
        <taxon>Bacillati</taxon>
        <taxon>Actinomycetota</taxon>
        <taxon>Actinomycetes</taxon>
        <taxon>Micromonosporales</taxon>
        <taxon>Micromonosporaceae</taxon>
        <taxon>Paractinoplanes</taxon>
    </lineage>
</organism>
<evidence type="ECO:0000256" key="2">
    <source>
        <dbReference type="ARBA" id="ARBA00007391"/>
    </source>
</evidence>